<reference evidence="3" key="1">
    <citation type="submission" date="2018-01" db="EMBL/GenBank/DDBJ databases">
        <authorList>
            <person name="Alioto T."/>
            <person name="Alioto T."/>
        </authorList>
    </citation>
    <scope>NUCLEOTIDE SEQUENCE [LARGE SCALE GENOMIC DNA]</scope>
</reference>
<feature type="compositionally biased region" description="Low complexity" evidence="1">
    <location>
        <begin position="91"/>
        <end position="128"/>
    </location>
</feature>
<organism evidence="2 3">
    <name type="scientific">Drosophila guanche</name>
    <name type="common">Fruit fly</name>
    <dbReference type="NCBI Taxonomy" id="7266"/>
    <lineage>
        <taxon>Eukaryota</taxon>
        <taxon>Metazoa</taxon>
        <taxon>Ecdysozoa</taxon>
        <taxon>Arthropoda</taxon>
        <taxon>Hexapoda</taxon>
        <taxon>Insecta</taxon>
        <taxon>Pterygota</taxon>
        <taxon>Neoptera</taxon>
        <taxon>Endopterygota</taxon>
        <taxon>Diptera</taxon>
        <taxon>Brachycera</taxon>
        <taxon>Muscomorpha</taxon>
        <taxon>Ephydroidea</taxon>
        <taxon>Drosophilidae</taxon>
        <taxon>Drosophila</taxon>
        <taxon>Sophophora</taxon>
    </lineage>
</organism>
<keyword evidence="3" id="KW-1185">Reference proteome</keyword>
<accession>A0A3B0JFJ0</accession>
<name>A0A3B0JFJ0_DROGU</name>
<sequence>MNRTDEGINTMVECMAENMENTLIVAAQQDVPMQQVNELITALRESNARLAAGAIHLPEHPVWHERLQAVIEHQRERRLQVQEEQLRQRVQRGQQEQQGLEEPNGQEEQQGQDDQNGHQEQQAEAQQQ</sequence>
<dbReference type="Proteomes" id="UP000268350">
    <property type="component" value="Unassembled WGS sequence"/>
</dbReference>
<dbReference type="AlphaFoldDB" id="A0A3B0JFJ0"/>
<gene>
    <name evidence="2" type="ORF">DGUA_6G011747</name>
</gene>
<protein>
    <submittedName>
        <fullName evidence="2">Uncharacterized protein</fullName>
    </submittedName>
</protein>
<feature type="region of interest" description="Disordered" evidence="1">
    <location>
        <begin position="84"/>
        <end position="128"/>
    </location>
</feature>
<evidence type="ECO:0000256" key="1">
    <source>
        <dbReference type="SAM" id="MobiDB-lite"/>
    </source>
</evidence>
<dbReference type="EMBL" id="OUUW01000004">
    <property type="protein sequence ID" value="SPP78982.1"/>
    <property type="molecule type" value="Genomic_DNA"/>
</dbReference>
<dbReference type="OMA" id="VRENHEN"/>
<proteinExistence type="predicted"/>
<evidence type="ECO:0000313" key="2">
    <source>
        <dbReference type="EMBL" id="SPP78982.1"/>
    </source>
</evidence>
<evidence type="ECO:0000313" key="3">
    <source>
        <dbReference type="Proteomes" id="UP000268350"/>
    </source>
</evidence>